<keyword evidence="2" id="KW-1133">Transmembrane helix</keyword>
<dbReference type="EMBL" id="JAAXLA010000001">
    <property type="protein sequence ID" value="NMH95868.1"/>
    <property type="molecule type" value="Genomic_DNA"/>
</dbReference>
<evidence type="ECO:0000256" key="1">
    <source>
        <dbReference type="SAM" id="MobiDB-lite"/>
    </source>
</evidence>
<keyword evidence="4" id="KW-1185">Reference proteome</keyword>
<proteinExistence type="predicted"/>
<evidence type="ECO:0000313" key="3">
    <source>
        <dbReference type="EMBL" id="NMH95868.1"/>
    </source>
</evidence>
<dbReference type="Proteomes" id="UP000820669">
    <property type="component" value="Unassembled WGS sequence"/>
</dbReference>
<reference evidence="3 4" key="1">
    <citation type="submission" date="2020-04" db="EMBL/GenBank/DDBJ databases">
        <authorList>
            <person name="Klaysubun C."/>
            <person name="Duangmal K."/>
            <person name="Lipun K."/>
        </authorList>
    </citation>
    <scope>NUCLEOTIDE SEQUENCE [LARGE SCALE GENOMIC DNA]</scope>
    <source>
        <strain evidence="3 4">K10HN5</strain>
    </source>
</reference>
<protein>
    <recommendedName>
        <fullName evidence="5">Esterase-like activity of phytase family protein</fullName>
    </recommendedName>
</protein>
<organism evidence="3 4">
    <name type="scientific">Pseudonocardia acidicola</name>
    <dbReference type="NCBI Taxonomy" id="2724939"/>
    <lineage>
        <taxon>Bacteria</taxon>
        <taxon>Bacillati</taxon>
        <taxon>Actinomycetota</taxon>
        <taxon>Actinomycetes</taxon>
        <taxon>Pseudonocardiales</taxon>
        <taxon>Pseudonocardiaceae</taxon>
        <taxon>Pseudonocardia</taxon>
    </lineage>
</organism>
<keyword evidence="2" id="KW-0472">Membrane</keyword>
<feature type="transmembrane region" description="Helical" evidence="2">
    <location>
        <begin position="302"/>
        <end position="326"/>
    </location>
</feature>
<evidence type="ECO:0008006" key="5">
    <source>
        <dbReference type="Google" id="ProtNLM"/>
    </source>
</evidence>
<dbReference type="SUPFAM" id="SSF50952">
    <property type="entry name" value="Soluble quinoprotein glucose dehydrogenase"/>
    <property type="match status" value="1"/>
</dbReference>
<evidence type="ECO:0000313" key="4">
    <source>
        <dbReference type="Proteomes" id="UP000820669"/>
    </source>
</evidence>
<comment type="caution">
    <text evidence="3">The sequence shown here is derived from an EMBL/GenBank/DDBJ whole genome shotgun (WGS) entry which is preliminary data.</text>
</comment>
<feature type="region of interest" description="Disordered" evidence="1">
    <location>
        <begin position="1"/>
        <end position="20"/>
    </location>
</feature>
<evidence type="ECO:0000256" key="2">
    <source>
        <dbReference type="SAM" id="Phobius"/>
    </source>
</evidence>
<name>A0ABX1S5Y4_9PSEU</name>
<sequence length="334" mass="33643">MLAAALTAGPVTAGAPAPQTRCTVEDPRLSELSGMVVDERGLWATDDGGRRVELHRLDTTGPICRVLETRTAAIDPFDAEDLARGPDGTLWVADTGDNERRRDTVALVALPAGGAGGARLHRLTYPDGPHDAEALLVGADGVPLLITKEVGRAGIYRPAGPPAEPGPTPLALVGEVALPASDTAGGPLGGLGSRQVTGAALSADGRVAALRSYTDAWLYPVTDGDLVAALAGTPARVPLPGEPQGEALAFEPDGTLLSGSELRVVPGEIRAVPGAAGLAATSGRGPAPADPPVVGADESAPAWLPAAVGAVAAAGVLVLLAVVMAVHGARRRRR</sequence>
<gene>
    <name evidence="3" type="ORF">HF526_00780</name>
</gene>
<keyword evidence="2" id="KW-0812">Transmembrane</keyword>
<dbReference type="InterPro" id="IPR011041">
    <property type="entry name" value="Quinoprot_gluc/sorb_DH_b-prop"/>
</dbReference>
<feature type="compositionally biased region" description="Low complexity" evidence="1">
    <location>
        <begin position="1"/>
        <end position="17"/>
    </location>
</feature>
<accession>A0ABX1S5Y4</accession>